<feature type="region of interest" description="Disordered" evidence="2">
    <location>
        <begin position="96"/>
        <end position="137"/>
    </location>
</feature>
<evidence type="ECO:0000256" key="1">
    <source>
        <dbReference type="ARBA" id="ARBA00008359"/>
    </source>
</evidence>
<gene>
    <name evidence="3" type="ORF">S7711_04557</name>
</gene>
<dbReference type="PANTHER" id="PTHR28027:SF2">
    <property type="entry name" value="TRANSCRIPTIONAL REGULATOR MIT1"/>
    <property type="match status" value="1"/>
</dbReference>
<evidence type="ECO:0000256" key="2">
    <source>
        <dbReference type="SAM" id="MobiDB-lite"/>
    </source>
</evidence>
<feature type="region of interest" description="Disordered" evidence="2">
    <location>
        <begin position="327"/>
        <end position="358"/>
    </location>
</feature>
<evidence type="ECO:0000313" key="3">
    <source>
        <dbReference type="EMBL" id="KEY67305.1"/>
    </source>
</evidence>
<comment type="similarity">
    <text evidence="1">Belongs to the MIT1/WOR1 family.</text>
</comment>
<sequence>MEARHSDLQPTYTGYISTTLDALILFEACLSGHTCHVPRRPHDRERQDMIKSGHVFVYEEHSSGIKRWTDGAHWSPSRILGNFLIYREMNEAFAPGEKKRAMRNRKSPTRGVVKSNSSSSNSMSSGASMSLSMDPTAAEKDQERALVGSLVDSYKFKTNGLVKKTISILWNGVPHHLVSYYNCSDVTHGRLLRPSQHPSFVSLTPRSALVMSQNFRSPIHEFEWPATTDGNPQPGMGMGMGMGVGAGNMAMGMGMGMGMSMSMGAGAGVGMGAYHSLIQAHDAVAQNHARAASHVQTTPMPYYPSSMPVNSTWHVPWAQQGFTYEYRDENEDDDGQGDTQAYHPSHNQEPDQGGWPPI</sequence>
<dbReference type="AlphaFoldDB" id="A0A084APS6"/>
<dbReference type="InterPro" id="IPR018608">
    <property type="entry name" value="Gti1/Pac2"/>
</dbReference>
<dbReference type="Proteomes" id="UP000028045">
    <property type="component" value="Unassembled WGS sequence"/>
</dbReference>
<keyword evidence="4" id="KW-1185">Reference proteome</keyword>
<feature type="compositionally biased region" description="Low complexity" evidence="2">
    <location>
        <begin position="115"/>
        <end position="133"/>
    </location>
</feature>
<dbReference type="HOGENOM" id="CLU_028895_3_0_1"/>
<name>A0A084APS6_STACB</name>
<proteinExistence type="inferred from homology"/>
<dbReference type="Pfam" id="PF09729">
    <property type="entry name" value="Gti1_Pac2"/>
    <property type="match status" value="1"/>
</dbReference>
<accession>A0A084APS6</accession>
<organism evidence="3 4">
    <name type="scientific">Stachybotrys chartarum (strain CBS 109288 / IBT 7711)</name>
    <name type="common">Toxic black mold</name>
    <name type="synonym">Stilbospora chartarum</name>
    <dbReference type="NCBI Taxonomy" id="1280523"/>
    <lineage>
        <taxon>Eukaryota</taxon>
        <taxon>Fungi</taxon>
        <taxon>Dikarya</taxon>
        <taxon>Ascomycota</taxon>
        <taxon>Pezizomycotina</taxon>
        <taxon>Sordariomycetes</taxon>
        <taxon>Hypocreomycetidae</taxon>
        <taxon>Hypocreales</taxon>
        <taxon>Stachybotryaceae</taxon>
        <taxon>Stachybotrys</taxon>
    </lineage>
</organism>
<evidence type="ECO:0000313" key="4">
    <source>
        <dbReference type="Proteomes" id="UP000028045"/>
    </source>
</evidence>
<dbReference type="EMBL" id="KL648624">
    <property type="protein sequence ID" value="KEY67305.1"/>
    <property type="molecule type" value="Genomic_DNA"/>
</dbReference>
<dbReference type="GO" id="GO:0003677">
    <property type="term" value="F:DNA binding"/>
    <property type="evidence" value="ECO:0007669"/>
    <property type="project" value="TreeGrafter"/>
</dbReference>
<dbReference type="OrthoDB" id="5319641at2759"/>
<dbReference type="PANTHER" id="PTHR28027">
    <property type="entry name" value="TRANSCRIPTIONAL REGULATOR MIT1"/>
    <property type="match status" value="1"/>
</dbReference>
<reference evidence="3 4" key="1">
    <citation type="journal article" date="2014" name="BMC Genomics">
        <title>Comparative genome sequencing reveals chemotype-specific gene clusters in the toxigenic black mold Stachybotrys.</title>
        <authorList>
            <person name="Semeiks J."/>
            <person name="Borek D."/>
            <person name="Otwinowski Z."/>
            <person name="Grishin N.V."/>
        </authorList>
    </citation>
    <scope>NUCLEOTIDE SEQUENCE [LARGE SCALE GENOMIC DNA]</scope>
    <source>
        <strain evidence="4">CBS 109288 / IBT 7711</strain>
    </source>
</reference>
<protein>
    <submittedName>
        <fullName evidence="3">Uncharacterized protein</fullName>
    </submittedName>
</protein>